<dbReference type="Gene3D" id="3.40.50.300">
    <property type="entry name" value="P-loop containing nucleotide triphosphate hydrolases"/>
    <property type="match status" value="1"/>
</dbReference>
<dbReference type="SMART" id="SM00533">
    <property type="entry name" value="MUTSd"/>
    <property type="match status" value="1"/>
</dbReference>
<dbReference type="RefSeq" id="WP_209808262.1">
    <property type="nucleotide sequence ID" value="NZ_JAGGKT010000001.1"/>
</dbReference>
<feature type="coiled-coil region" evidence="8">
    <location>
        <begin position="146"/>
        <end position="173"/>
    </location>
</feature>
<evidence type="ECO:0000256" key="3">
    <source>
        <dbReference type="ARBA" id="ARBA00022801"/>
    </source>
</evidence>
<evidence type="ECO:0000256" key="5">
    <source>
        <dbReference type="ARBA" id="ARBA00022884"/>
    </source>
</evidence>
<evidence type="ECO:0000313" key="10">
    <source>
        <dbReference type="EMBL" id="MBP1930345.1"/>
    </source>
</evidence>
<dbReference type="PANTHER" id="PTHR48466">
    <property type="entry name" value="OS10G0509000 PROTEIN-RELATED"/>
    <property type="match status" value="1"/>
</dbReference>
<dbReference type="Pfam" id="PF20297">
    <property type="entry name" value="MSSS"/>
    <property type="match status" value="1"/>
</dbReference>
<comment type="similarity">
    <text evidence="7">Belongs to the DNA mismatch repair MutS family. MutS2 subfamily.</text>
</comment>
<dbReference type="EC" id="3.1.-.-" evidence="7"/>
<evidence type="ECO:0000256" key="1">
    <source>
        <dbReference type="ARBA" id="ARBA00022730"/>
    </source>
</evidence>
<dbReference type="PROSITE" id="PS50828">
    <property type="entry name" value="SMR"/>
    <property type="match status" value="1"/>
</dbReference>
<dbReference type="Pfam" id="PF00488">
    <property type="entry name" value="MutS_V"/>
    <property type="match status" value="1"/>
</dbReference>
<comment type="caution">
    <text evidence="10">The sequence shown here is derived from an EMBL/GenBank/DDBJ whole genome shotgun (WGS) entry which is preliminary data.</text>
</comment>
<dbReference type="InterPro" id="IPR000432">
    <property type="entry name" value="DNA_mismatch_repair_MutS_C"/>
</dbReference>
<evidence type="ECO:0000256" key="2">
    <source>
        <dbReference type="ARBA" id="ARBA00022741"/>
    </source>
</evidence>
<keyword evidence="6 7" id="KW-0238">DNA-binding</keyword>
<evidence type="ECO:0000256" key="6">
    <source>
        <dbReference type="ARBA" id="ARBA00023125"/>
    </source>
</evidence>
<dbReference type="EMBL" id="JAGGKT010000001">
    <property type="protein sequence ID" value="MBP1930345.1"/>
    <property type="molecule type" value="Genomic_DNA"/>
</dbReference>
<proteinExistence type="inferred from homology"/>
<dbReference type="PROSITE" id="PS00486">
    <property type="entry name" value="DNA_MISMATCH_REPAIR_2"/>
    <property type="match status" value="1"/>
</dbReference>
<keyword evidence="7" id="KW-0540">Nuclease</keyword>
<dbReference type="InterPro" id="IPR046893">
    <property type="entry name" value="MSSS"/>
</dbReference>
<dbReference type="SUPFAM" id="SSF160443">
    <property type="entry name" value="SMR domain-like"/>
    <property type="match status" value="1"/>
</dbReference>
<protein>
    <recommendedName>
        <fullName evidence="7">Endonuclease MutS2</fullName>
        <ecNumber evidence="7">3.1.-.-</ecNumber>
    </recommendedName>
    <alternativeName>
        <fullName evidence="7">Ribosome-associated protein quality control-upstream factor</fullName>
        <shortName evidence="7">RQC-upstream factor</shortName>
        <shortName evidence="7">RqcU</shortName>
        <ecNumber evidence="7">3.6.4.-</ecNumber>
    </alternativeName>
</protein>
<dbReference type="InterPro" id="IPR036187">
    <property type="entry name" value="DNA_mismatch_repair_MutS_sf"/>
</dbReference>
<feature type="coiled-coil region" evidence="8">
    <location>
        <begin position="522"/>
        <end position="633"/>
    </location>
</feature>
<dbReference type="SMART" id="SM00534">
    <property type="entry name" value="MUTSac"/>
    <property type="match status" value="1"/>
</dbReference>
<keyword evidence="2 7" id="KW-0547">Nucleotide-binding</keyword>
<dbReference type="SUPFAM" id="SSF48334">
    <property type="entry name" value="DNA repair protein MutS, domain III"/>
    <property type="match status" value="1"/>
</dbReference>
<dbReference type="InterPro" id="IPR002625">
    <property type="entry name" value="Smr_dom"/>
</dbReference>
<evidence type="ECO:0000256" key="4">
    <source>
        <dbReference type="ARBA" id="ARBA00022840"/>
    </source>
</evidence>
<dbReference type="Gene3D" id="1.10.1420.10">
    <property type="match status" value="2"/>
</dbReference>
<dbReference type="EC" id="3.6.4.-" evidence="7"/>
<comment type="function">
    <text evidence="7">Endonuclease that is involved in the suppression of homologous recombination and thus may have a key role in the control of bacterial genetic diversity.</text>
</comment>
<organism evidence="10 11">
    <name type="scientific">Ammoniphilus resinae</name>
    <dbReference type="NCBI Taxonomy" id="861532"/>
    <lineage>
        <taxon>Bacteria</taxon>
        <taxon>Bacillati</taxon>
        <taxon>Bacillota</taxon>
        <taxon>Bacilli</taxon>
        <taxon>Bacillales</taxon>
        <taxon>Paenibacillaceae</taxon>
        <taxon>Aneurinibacillus group</taxon>
        <taxon>Ammoniphilus</taxon>
    </lineage>
</organism>
<dbReference type="SUPFAM" id="SSF52540">
    <property type="entry name" value="P-loop containing nucleoside triphosphate hydrolases"/>
    <property type="match status" value="1"/>
</dbReference>
<dbReference type="InterPro" id="IPR007696">
    <property type="entry name" value="DNA_mismatch_repair_MutS_core"/>
</dbReference>
<dbReference type="CDD" id="cd03280">
    <property type="entry name" value="ABC_MutS2"/>
    <property type="match status" value="1"/>
</dbReference>
<dbReference type="InterPro" id="IPR005747">
    <property type="entry name" value="MutS2"/>
</dbReference>
<dbReference type="Proteomes" id="UP001519343">
    <property type="component" value="Unassembled WGS sequence"/>
</dbReference>
<reference evidence="10 11" key="1">
    <citation type="submission" date="2021-03" db="EMBL/GenBank/DDBJ databases">
        <title>Genomic Encyclopedia of Type Strains, Phase IV (KMG-IV): sequencing the most valuable type-strain genomes for metagenomic binning, comparative biology and taxonomic classification.</title>
        <authorList>
            <person name="Goeker M."/>
        </authorList>
    </citation>
    <scope>NUCLEOTIDE SEQUENCE [LARGE SCALE GENOMIC DNA]</scope>
    <source>
        <strain evidence="10 11">DSM 24738</strain>
    </source>
</reference>
<keyword evidence="8" id="KW-0175">Coiled coil</keyword>
<dbReference type="NCBIfam" id="TIGR01069">
    <property type="entry name" value="mutS2"/>
    <property type="match status" value="1"/>
</dbReference>
<feature type="binding site" evidence="7">
    <location>
        <begin position="334"/>
        <end position="341"/>
    </location>
    <ligand>
        <name>ATP</name>
        <dbReference type="ChEBI" id="CHEBI:30616"/>
    </ligand>
</feature>
<keyword evidence="4 7" id="KW-0067">ATP-binding</keyword>
<sequence>MNERIFRTLEFVKVLERLKQHTSTSLGREKIEKLRPTSNLEEATRLQNLTFEGYTVLRLKGSVPFGGIRDIRRFISRAKLGSMLAAAELLDVAGTIYGGWRLRKFLEGMGEEQELPLLQELVSTIERLQNVEDEITACIDENAVVVDHASAALAQIRSQLRTAEARIKERLEQILRSSQYQKMLQENLVSVRGDRYVIPVKQEYRHVFGGMIHDQSASGATLFIEPEVVVQANNQLRELRMKEEREIERILMQLSAIVAEHNDLLMDNVETLSELDFVFAKASHAHQIKAVQPKLNDRGYMRLRKARHPLIAPEQVVPIDVELGDRYTSLIITGPNTGGKTVTLKTIGLHALMAASGLHIPAEEDSQMAVFSHVFADIGDEQSIEQNLSTFSGHMKNINDILRHMDEKSLILFDELGAGTDPTEGAALAISILDFIYRKGATVVATTHYSELKAYAYNSEKVLNASVEFDVETLRPTYRLLIGIPGRSNAFAIASRLGLPDVIISEAGKLVSVEDKKVETMIASLEENTLAAEQERNEAIRLRKEMERHREEFEQERLQFIQDRNRLLQKTEEDAAKAVAKAKQEAEEIITELRKMAQEEQYGIKEHRLIEAKKRLEEAIPSFEKEKEKRKAREDAKPKVGDEVKVLSLGQKGEIISELGSDEYQVQIGILKMNIKAADLQVLKAAKKKEPVAFTRVKIARDTVRPELDLRGFTVEEALSAIDKYLDDAVISNLHQVSLIHGKGTGALRIGVHNFLKKHRSVKSFRIGGQGEGGLGATIVELK</sequence>
<name>A0ABS4GJC1_9BACL</name>
<gene>
    <name evidence="7" type="primary">mutS2</name>
    <name evidence="7" type="synonym">rqcU</name>
    <name evidence="10" type="ORF">J2Z37_000332</name>
</gene>
<evidence type="ECO:0000259" key="9">
    <source>
        <dbReference type="PROSITE" id="PS50828"/>
    </source>
</evidence>
<evidence type="ECO:0000313" key="11">
    <source>
        <dbReference type="Proteomes" id="UP001519343"/>
    </source>
</evidence>
<keyword evidence="3 7" id="KW-0378">Hydrolase</keyword>
<comment type="function">
    <text evidence="7">Acts as a ribosome collision sensor, splitting the ribosome into its 2 subunits. Detects stalled/collided 70S ribosomes which it binds and splits by an ATP-hydrolysis driven conformational change. Acts upstream of the ribosome quality control system (RQC), a ribosome-associated complex that mediates the extraction of incompletely synthesized nascent chains from stalled ribosomes and their subsequent degradation. Probably generates substrates for RQC.</text>
</comment>
<keyword evidence="5 7" id="KW-0694">RNA-binding</keyword>
<keyword evidence="7" id="KW-0255">Endonuclease</keyword>
<keyword evidence="1 7" id="KW-0699">rRNA-binding</keyword>
<dbReference type="SMART" id="SM00463">
    <property type="entry name" value="SMR"/>
    <property type="match status" value="1"/>
</dbReference>
<dbReference type="Gene3D" id="3.30.1370.110">
    <property type="match status" value="1"/>
</dbReference>
<comment type="subunit">
    <text evidence="7">Homodimer. Binds to stalled ribosomes, contacting rRNA.</text>
</comment>
<evidence type="ECO:0000256" key="7">
    <source>
        <dbReference type="HAMAP-Rule" id="MF_00092"/>
    </source>
</evidence>
<dbReference type="PIRSF" id="PIRSF005814">
    <property type="entry name" value="MutS_YshD"/>
    <property type="match status" value="1"/>
</dbReference>
<dbReference type="PANTHER" id="PTHR48466:SF2">
    <property type="entry name" value="OS10G0509000 PROTEIN"/>
    <property type="match status" value="1"/>
</dbReference>
<feature type="domain" description="Smr" evidence="9">
    <location>
        <begin position="708"/>
        <end position="783"/>
    </location>
</feature>
<dbReference type="HAMAP" id="MF_00092">
    <property type="entry name" value="MutS2"/>
    <property type="match status" value="1"/>
</dbReference>
<dbReference type="InterPro" id="IPR027417">
    <property type="entry name" value="P-loop_NTPase"/>
</dbReference>
<accession>A0ABS4GJC1</accession>
<evidence type="ECO:0000256" key="8">
    <source>
        <dbReference type="SAM" id="Coils"/>
    </source>
</evidence>
<dbReference type="InterPro" id="IPR045076">
    <property type="entry name" value="MutS"/>
</dbReference>
<dbReference type="Pfam" id="PF01713">
    <property type="entry name" value="Smr"/>
    <property type="match status" value="1"/>
</dbReference>
<dbReference type="InterPro" id="IPR036063">
    <property type="entry name" value="Smr_dom_sf"/>
</dbReference>
<keyword evidence="11" id="KW-1185">Reference proteome</keyword>